<evidence type="ECO:0000256" key="11">
    <source>
        <dbReference type="ARBA" id="ARBA00023444"/>
    </source>
</evidence>
<feature type="transmembrane region" description="Helical" evidence="12">
    <location>
        <begin position="242"/>
        <end position="263"/>
    </location>
</feature>
<keyword evidence="2" id="KW-1003">Cell membrane</keyword>
<feature type="transmembrane region" description="Helical" evidence="12">
    <location>
        <begin position="129"/>
        <end position="149"/>
    </location>
</feature>
<evidence type="ECO:0000256" key="8">
    <source>
        <dbReference type="ARBA" id="ARBA00023133"/>
    </source>
</evidence>
<evidence type="ECO:0000256" key="7">
    <source>
        <dbReference type="ARBA" id="ARBA00023004"/>
    </source>
</evidence>
<reference evidence="13 16" key="2">
    <citation type="submission" date="2020-04" db="EMBL/GenBank/DDBJ databases">
        <title>Whole-genome sequencing of Vibrio spp. from China reveals different genetic environments of blaCTX-M-14 among diverse lineages.</title>
        <authorList>
            <person name="Zheng Z."/>
            <person name="Ye L."/>
            <person name="Chen S."/>
        </authorList>
    </citation>
    <scope>NUCLEOTIDE SEQUENCE [LARGE SCALE GENOMIC DNA]</scope>
    <source>
        <strain evidence="13 16">Vb1636</strain>
    </source>
</reference>
<evidence type="ECO:0000256" key="3">
    <source>
        <dbReference type="ARBA" id="ARBA00022692"/>
    </source>
</evidence>
<organism evidence="13 16">
    <name type="scientific">Vibrio alginolyticus</name>
    <dbReference type="NCBI Taxonomy" id="663"/>
    <lineage>
        <taxon>Bacteria</taxon>
        <taxon>Pseudomonadati</taxon>
        <taxon>Pseudomonadota</taxon>
        <taxon>Gammaproteobacteria</taxon>
        <taxon>Vibrionales</taxon>
        <taxon>Vibrionaceae</taxon>
        <taxon>Vibrio</taxon>
    </lineage>
</organism>
<feature type="transmembrane region" description="Helical" evidence="12">
    <location>
        <begin position="170"/>
        <end position="188"/>
    </location>
</feature>
<evidence type="ECO:0000313" key="16">
    <source>
        <dbReference type="Proteomes" id="UP000565155"/>
    </source>
</evidence>
<keyword evidence="4" id="KW-0479">Metal-binding</keyword>
<comment type="pathway">
    <text evidence="11">Porphyrin-containing compound metabolism.</text>
</comment>
<dbReference type="Proteomes" id="UP000565155">
    <property type="component" value="Unassembled WGS sequence"/>
</dbReference>
<keyword evidence="7" id="KW-0408">Iron</keyword>
<dbReference type="Proteomes" id="UP000054316">
    <property type="component" value="Unassembled WGS sequence"/>
</dbReference>
<keyword evidence="8" id="KW-0350">Heme biosynthesis</keyword>
<feature type="transmembrane region" description="Helical" evidence="12">
    <location>
        <begin position="302"/>
        <end position="323"/>
    </location>
</feature>
<dbReference type="GO" id="GO:0016020">
    <property type="term" value="C:membrane"/>
    <property type="evidence" value="ECO:0007669"/>
    <property type="project" value="UniProtKB-SubCell"/>
</dbReference>
<evidence type="ECO:0000256" key="12">
    <source>
        <dbReference type="SAM" id="Phobius"/>
    </source>
</evidence>
<dbReference type="EMBL" id="JABCMA010000017">
    <property type="protein sequence ID" value="NMR74939.1"/>
    <property type="molecule type" value="Genomic_DNA"/>
</dbReference>
<evidence type="ECO:0000313" key="15">
    <source>
        <dbReference type="Proteomes" id="UP000054316"/>
    </source>
</evidence>
<dbReference type="GO" id="GO:0006784">
    <property type="term" value="P:heme A biosynthetic process"/>
    <property type="evidence" value="ECO:0007669"/>
    <property type="project" value="InterPro"/>
</dbReference>
<keyword evidence="10" id="KW-1015">Disulfide bond</keyword>
<dbReference type="GO" id="GO:0046872">
    <property type="term" value="F:metal ion binding"/>
    <property type="evidence" value="ECO:0007669"/>
    <property type="project" value="UniProtKB-KW"/>
</dbReference>
<evidence type="ECO:0000256" key="4">
    <source>
        <dbReference type="ARBA" id="ARBA00022723"/>
    </source>
</evidence>
<keyword evidence="15" id="KW-1185">Reference proteome</keyword>
<feature type="transmembrane region" description="Helical" evidence="12">
    <location>
        <begin position="106"/>
        <end position="123"/>
    </location>
</feature>
<evidence type="ECO:0000256" key="9">
    <source>
        <dbReference type="ARBA" id="ARBA00023136"/>
    </source>
</evidence>
<evidence type="ECO:0000256" key="5">
    <source>
        <dbReference type="ARBA" id="ARBA00022989"/>
    </source>
</evidence>
<dbReference type="STRING" id="663.BAU10_21125"/>
<dbReference type="RefSeq" id="WP_017635865.1">
    <property type="nucleotide sequence ID" value="NZ_CP014044.1"/>
</dbReference>
<dbReference type="OrthoDB" id="1447144at2"/>
<gene>
    <name evidence="14" type="ORF">AL553_022815</name>
    <name evidence="13" type="ORF">HKB35_15085</name>
</gene>
<evidence type="ECO:0000256" key="2">
    <source>
        <dbReference type="ARBA" id="ARBA00022475"/>
    </source>
</evidence>
<feature type="transmembrane region" description="Helical" evidence="12">
    <location>
        <begin position="74"/>
        <end position="94"/>
    </location>
</feature>
<dbReference type="eggNOG" id="COG1612">
    <property type="taxonomic scope" value="Bacteria"/>
</dbReference>
<dbReference type="InterPro" id="IPR050450">
    <property type="entry name" value="COX15/CtaA_HemeA_synthase"/>
</dbReference>
<accession>A0A0H0YFR4</accession>
<dbReference type="PANTHER" id="PTHR35457:SF1">
    <property type="entry name" value="HEME A SYNTHASE"/>
    <property type="match status" value="1"/>
</dbReference>
<dbReference type="AlphaFoldDB" id="A0A0H0YFR4"/>
<dbReference type="InterPro" id="IPR003780">
    <property type="entry name" value="COX15/CtaA_fam"/>
</dbReference>
<dbReference type="PANTHER" id="PTHR35457">
    <property type="entry name" value="HEME A SYNTHASE"/>
    <property type="match status" value="1"/>
</dbReference>
<sequence length="339" mass="37906">MKLIQLVRFSLLLTLVVIMLGAYTRLSDAGLGCPDWPGCYGHFSVPHQEEDVIRANLNFPERAVEHEKAWLEMIHRYFAGTLGLVIFAMAAISVRSERVNSTIPMLLSVLVIGQALLGMWTVTLKLMPVIVMLHLLGGFVLLALQAIFYCQLKAQNNLYFSPSSSSLRGFSLLVFLVVLVQVLLGGWTSSNYAALMCTTLPICEGDWMSHLSWKEAFSFWQTGFENYEFGVLEYPARMTIHVTHRIGAIVTATVVLAYSIGLMRQDSHHSQRIGGWLLFTLVCQIMLGVSNVVFQLPIYVAVAHNLGAAVMLSLVCVSQFYLWQGKTAWNYTAKGVRYE</sequence>
<proteinExistence type="predicted"/>
<feature type="transmembrane region" description="Helical" evidence="12">
    <location>
        <begin position="275"/>
        <end position="296"/>
    </location>
</feature>
<protein>
    <submittedName>
        <fullName evidence="13">Heme A synthase</fullName>
    </submittedName>
</protein>
<evidence type="ECO:0000256" key="1">
    <source>
        <dbReference type="ARBA" id="ARBA00004141"/>
    </source>
</evidence>
<keyword evidence="9 12" id="KW-0472">Membrane</keyword>
<dbReference type="GO" id="GO:0016491">
    <property type="term" value="F:oxidoreductase activity"/>
    <property type="evidence" value="ECO:0007669"/>
    <property type="project" value="UniProtKB-KW"/>
</dbReference>
<reference evidence="14 15" key="1">
    <citation type="submission" date="2017-12" db="EMBL/GenBank/DDBJ databases">
        <title>FDA dAtabase for Regulatory Grade micrObial Sequences (FDA-ARGOS): Supporting development and validation of Infectious Disease Dx tests.</title>
        <authorList>
            <person name="Hoffmann M."/>
            <person name="Allard M."/>
            <person name="Evans P."/>
            <person name="Brown E."/>
            <person name="Tallon L.J."/>
            <person name="Sadzewicz L."/>
            <person name="Sengamalay N."/>
            <person name="Ott S."/>
            <person name="Godinez A."/>
            <person name="Nagaraj S."/>
            <person name="Vavikolanu K."/>
            <person name="Aluvathingal J."/>
            <person name="Nadendla S."/>
            <person name="Hobson J."/>
            <person name="Sichtig H."/>
        </authorList>
    </citation>
    <scope>NUCLEOTIDE SEQUENCE [LARGE SCALE GENOMIC DNA]</scope>
    <source>
        <strain evidence="15">ATCC 17749</strain>
        <strain evidence="14">FDAARGOS_97</strain>
    </source>
</reference>
<keyword evidence="6" id="KW-0560">Oxidoreductase</keyword>
<dbReference type="EMBL" id="LOSN02000002">
    <property type="protein sequence ID" value="PNP20469.1"/>
    <property type="molecule type" value="Genomic_DNA"/>
</dbReference>
<dbReference type="Pfam" id="PF02628">
    <property type="entry name" value="COX15-CtaA"/>
    <property type="match status" value="1"/>
</dbReference>
<evidence type="ECO:0000256" key="6">
    <source>
        <dbReference type="ARBA" id="ARBA00023002"/>
    </source>
</evidence>
<name>A0A0H0YFR4_VIBAL</name>
<keyword evidence="3 12" id="KW-0812">Transmembrane</keyword>
<evidence type="ECO:0000256" key="10">
    <source>
        <dbReference type="ARBA" id="ARBA00023157"/>
    </source>
</evidence>
<comment type="subcellular location">
    <subcellularLocation>
        <location evidence="1">Membrane</location>
        <topology evidence="1">Multi-pass membrane protein</topology>
    </subcellularLocation>
</comment>
<evidence type="ECO:0000313" key="13">
    <source>
        <dbReference type="EMBL" id="NMR74939.1"/>
    </source>
</evidence>
<evidence type="ECO:0000313" key="14">
    <source>
        <dbReference type="EMBL" id="PNP20469.1"/>
    </source>
</evidence>
<comment type="caution">
    <text evidence="13">The sequence shown here is derived from an EMBL/GenBank/DDBJ whole genome shotgun (WGS) entry which is preliminary data.</text>
</comment>
<keyword evidence="5 12" id="KW-1133">Transmembrane helix</keyword>